<protein>
    <submittedName>
        <fullName evidence="3">Conjugal transfer protein</fullName>
    </submittedName>
</protein>
<accession>A0A0I9SE47</accession>
<reference evidence="3" key="1">
    <citation type="book" date="2014" name="THE 24TH EUROPEAN CONGRESS OF CLINICAL MICROBIOLOGY AND INFECTIOUS DISEASES" publisher="ECCMID 2014" city="Barcelona, Spain">
        <title>Identification of resistance genes in three multidrug-resistant Bacteroides fragilis isolates by whole genome sequencing.</title>
        <editorList>
            <person name="Unknown"/>
            <person name="A."/>
        </editorList>
        <authorList>
            <person name="Sydenham T.V."/>
            <person name="Hasman H."/>
            <person name="Wang M."/>
            <person name="Soki J."/>
            <person name="Nagy E."/>
            <person name="Justesen U.S."/>
        </authorList>
    </citation>
    <scope>NUCLEOTIDE SEQUENCE</scope>
    <source>
        <strain evidence="3">DCMOUH0018B</strain>
    </source>
</reference>
<dbReference type="InterPro" id="IPR012424">
    <property type="entry name" value="Conjugative_transposon_TraJ_C"/>
</dbReference>
<comment type="caution">
    <text evidence="3">The sequence shown here is derived from an EMBL/GenBank/DDBJ whole genome shotgun (WGS) entry which is preliminary data.</text>
</comment>
<sequence>MVLLSIDWTNLHELLRSLYDEMMPLCEDMASVAKGVAGIGALFYVAYRVWQSLSRAEEIDVFPLFRPFVLGLCIMFFPTMVLGTINGILSPVCSATSSLVEQQTFDMKKYQEEKDELEREAMLRDPAKAFLVSDEEFDKKIDELGWSLGDMDTMINMYGQKAVYDMGEKVRQWFRELLELFFQAASLLIDTLRTFFLIVLSILGPISFALAVYDGFQSTLTTWLSRYICIYLWLPVGDLFGAILSRIQVLMLQQDIKQMQDPTFIPDASNSVYCIFMIIGIIGYFCVPTVSSWIIQAGGAGAYGQKANGAGKMAGNGAAAVGGAVGGSVAGRIKKMF</sequence>
<feature type="transmembrane region" description="Helical" evidence="1">
    <location>
        <begin position="29"/>
        <end position="47"/>
    </location>
</feature>
<dbReference type="PATRIC" id="fig|817.53.peg.149"/>
<keyword evidence="1" id="KW-0812">Transmembrane</keyword>
<evidence type="ECO:0000259" key="2">
    <source>
        <dbReference type="Pfam" id="PF07863"/>
    </source>
</evidence>
<keyword evidence="1" id="KW-0472">Membrane</keyword>
<organism evidence="3">
    <name type="scientific">Bacteroides fragilis</name>
    <dbReference type="NCBI Taxonomy" id="817"/>
    <lineage>
        <taxon>Bacteria</taxon>
        <taxon>Pseudomonadati</taxon>
        <taxon>Bacteroidota</taxon>
        <taxon>Bacteroidia</taxon>
        <taxon>Bacteroidales</taxon>
        <taxon>Bacteroidaceae</taxon>
        <taxon>Bacteroides</taxon>
    </lineage>
</organism>
<name>A0A0I9SE47_BACFG</name>
<feature type="transmembrane region" description="Helical" evidence="1">
    <location>
        <begin position="195"/>
        <end position="216"/>
    </location>
</feature>
<feature type="transmembrane region" description="Helical" evidence="1">
    <location>
        <begin position="68"/>
        <end position="89"/>
    </location>
</feature>
<reference evidence="3" key="2">
    <citation type="submission" date="2014-07" db="EMBL/GenBank/DDBJ databases">
        <title>Genetics and epidemiology of antimicrobial resistance in B. fragilis group.</title>
        <authorList>
            <person name="Sydenham T.V."/>
            <person name="Hasman H."/>
            <person name="Kemp M."/>
            <person name="Justesen U.S."/>
        </authorList>
    </citation>
    <scope>NUCLEOTIDE SEQUENCE [LARGE SCALE GENOMIC DNA]</scope>
    <source>
        <strain evidence="3">DCMOUH0018B</strain>
    </source>
</reference>
<evidence type="ECO:0000313" key="3">
    <source>
        <dbReference type="EMBL" id="KFX76541.1"/>
    </source>
</evidence>
<feature type="transmembrane region" description="Helical" evidence="1">
    <location>
        <begin position="228"/>
        <end position="248"/>
    </location>
</feature>
<gene>
    <name evidence="3" type="ORF">EE52_0200735</name>
</gene>
<keyword evidence="1" id="KW-1133">Transmembrane helix</keyword>
<dbReference type="NCBIfam" id="TIGR03782">
    <property type="entry name" value="Bac_Flav_CT_J"/>
    <property type="match status" value="1"/>
</dbReference>
<dbReference type="InterPro" id="IPR022393">
    <property type="entry name" value="Conjugative_transposon_TraJ"/>
</dbReference>
<dbReference type="AlphaFoldDB" id="A0A0I9SE47"/>
<proteinExistence type="predicted"/>
<feature type="domain" description="Conjugative transposon TraJ C-terminal" evidence="2">
    <location>
        <begin position="8"/>
        <end position="332"/>
    </location>
</feature>
<dbReference type="EMBL" id="JMZZ02000031">
    <property type="protein sequence ID" value="KFX76541.1"/>
    <property type="molecule type" value="Genomic_DNA"/>
</dbReference>
<dbReference type="Pfam" id="PF07863">
    <property type="entry name" value="CtnDOT_TraJ"/>
    <property type="match status" value="1"/>
</dbReference>
<dbReference type="RefSeq" id="WP_044299368.1">
    <property type="nucleotide sequence ID" value="NZ_CP036542.1"/>
</dbReference>
<evidence type="ECO:0000256" key="1">
    <source>
        <dbReference type="SAM" id="Phobius"/>
    </source>
</evidence>
<feature type="transmembrane region" description="Helical" evidence="1">
    <location>
        <begin position="268"/>
        <end position="287"/>
    </location>
</feature>